<feature type="region of interest" description="Disordered" evidence="1">
    <location>
        <begin position="1"/>
        <end position="57"/>
    </location>
</feature>
<name>A0AAN6IBN2_9EURO</name>
<organism evidence="2 3">
    <name type="scientific">Exophiala viscosa</name>
    <dbReference type="NCBI Taxonomy" id="2486360"/>
    <lineage>
        <taxon>Eukaryota</taxon>
        <taxon>Fungi</taxon>
        <taxon>Dikarya</taxon>
        <taxon>Ascomycota</taxon>
        <taxon>Pezizomycotina</taxon>
        <taxon>Eurotiomycetes</taxon>
        <taxon>Chaetothyriomycetidae</taxon>
        <taxon>Chaetothyriales</taxon>
        <taxon>Herpotrichiellaceae</taxon>
        <taxon>Exophiala</taxon>
    </lineage>
</organism>
<evidence type="ECO:0000313" key="3">
    <source>
        <dbReference type="Proteomes" id="UP001203852"/>
    </source>
</evidence>
<dbReference type="Proteomes" id="UP001203852">
    <property type="component" value="Unassembled WGS sequence"/>
</dbReference>
<dbReference type="AlphaFoldDB" id="A0AAN6IBN2"/>
<reference evidence="2" key="1">
    <citation type="journal article" date="2022" name="bioRxiv">
        <title>Deciphering the potential niche of two novel black yeast fungi from a biological soil crust based on their genomes, phenotypes, and melanin regulation.</title>
        <authorList>
            <consortium name="DOE Joint Genome Institute"/>
            <person name="Carr E.C."/>
            <person name="Barton Q."/>
            <person name="Grambo S."/>
            <person name="Sullivan M."/>
            <person name="Renfro C.M."/>
            <person name="Kuo A."/>
            <person name="Pangilinan J."/>
            <person name="Lipzen A."/>
            <person name="Keymanesh K."/>
            <person name="Savage E."/>
            <person name="Barry K."/>
            <person name="Grigoriev I.V."/>
            <person name="Riekhof W.R."/>
            <person name="Harris S.S."/>
        </authorList>
    </citation>
    <scope>NUCLEOTIDE SEQUENCE</scope>
    <source>
        <strain evidence="2">JF 03-4F</strain>
    </source>
</reference>
<evidence type="ECO:0000313" key="2">
    <source>
        <dbReference type="EMBL" id="KAI1611573.1"/>
    </source>
</evidence>
<feature type="compositionally biased region" description="Polar residues" evidence="1">
    <location>
        <begin position="35"/>
        <end position="44"/>
    </location>
</feature>
<protein>
    <submittedName>
        <fullName evidence="2">Uncharacterized protein</fullName>
    </submittedName>
</protein>
<sequence length="200" mass="22744">MSSEHRKRSEDRRGSMISKMFHRKSHVNVDEVDDTSSLNSTTPLVHSKLTPKEKEAKNNMVYELTQQPNLTSTEERTSCDELMRKAKTMSPEEFKVYLSQHREEVETLGRNDGAGIPGLFWVYKDNTNGTNMSFESCSIVVVAWCFVGEGDNGVSWLILRPGNGLKDKDACKVIILWIAQSTYYMILCPFVESYPENCST</sequence>
<gene>
    <name evidence="2" type="ORF">EDD36DRAFT_292842</name>
</gene>
<dbReference type="EMBL" id="MU404356">
    <property type="protein sequence ID" value="KAI1611573.1"/>
    <property type="molecule type" value="Genomic_DNA"/>
</dbReference>
<proteinExistence type="predicted"/>
<comment type="caution">
    <text evidence="2">The sequence shown here is derived from an EMBL/GenBank/DDBJ whole genome shotgun (WGS) entry which is preliminary data.</text>
</comment>
<keyword evidence="3" id="KW-1185">Reference proteome</keyword>
<accession>A0AAN6IBN2</accession>
<evidence type="ECO:0000256" key="1">
    <source>
        <dbReference type="SAM" id="MobiDB-lite"/>
    </source>
</evidence>